<reference evidence="1" key="1">
    <citation type="journal article" date="2019" name="BMC Genomics">
        <title>A new reference genome for Sorghum bicolor reveals high levels of sequence similarity between sweet and grain genotypes: implications for the genetics of sugar metabolism.</title>
        <authorList>
            <person name="Cooper E.A."/>
            <person name="Brenton Z.W."/>
            <person name="Flinn B.S."/>
            <person name="Jenkins J."/>
            <person name="Shu S."/>
            <person name="Flowers D."/>
            <person name="Luo F."/>
            <person name="Wang Y."/>
            <person name="Xia P."/>
            <person name="Barry K."/>
            <person name="Daum C."/>
            <person name="Lipzen A."/>
            <person name="Yoshinaga Y."/>
            <person name="Schmutz J."/>
            <person name="Saski C."/>
            <person name="Vermerris W."/>
            <person name="Kresovich S."/>
        </authorList>
    </citation>
    <scope>NUCLEOTIDE SEQUENCE</scope>
</reference>
<dbReference type="EMBL" id="CM027681">
    <property type="protein sequence ID" value="KAG0545686.1"/>
    <property type="molecule type" value="Genomic_DNA"/>
</dbReference>
<organism evidence="1 2">
    <name type="scientific">Sorghum bicolor</name>
    <name type="common">Sorghum</name>
    <name type="synonym">Sorghum vulgare</name>
    <dbReference type="NCBI Taxonomy" id="4558"/>
    <lineage>
        <taxon>Eukaryota</taxon>
        <taxon>Viridiplantae</taxon>
        <taxon>Streptophyta</taxon>
        <taxon>Embryophyta</taxon>
        <taxon>Tracheophyta</taxon>
        <taxon>Spermatophyta</taxon>
        <taxon>Magnoliopsida</taxon>
        <taxon>Liliopsida</taxon>
        <taxon>Poales</taxon>
        <taxon>Poaceae</taxon>
        <taxon>PACMAD clade</taxon>
        <taxon>Panicoideae</taxon>
        <taxon>Andropogonodae</taxon>
        <taxon>Andropogoneae</taxon>
        <taxon>Sorghinae</taxon>
        <taxon>Sorghum</taxon>
    </lineage>
</organism>
<sequence length="70" mass="8167">MTINNEARRRQQWKYHCFFPFSKRAENLCSSKCAENMSHRQGDRDDMQVDEKKHGIVCPNSSILIPASQP</sequence>
<evidence type="ECO:0000313" key="2">
    <source>
        <dbReference type="Proteomes" id="UP000807115"/>
    </source>
</evidence>
<gene>
    <name evidence="1" type="ORF">BDA96_02G383400</name>
</gene>
<protein>
    <submittedName>
        <fullName evidence="1">Uncharacterized protein</fullName>
    </submittedName>
</protein>
<accession>A0A921RT91</accession>
<proteinExistence type="predicted"/>
<evidence type="ECO:0000313" key="1">
    <source>
        <dbReference type="EMBL" id="KAG0545686.1"/>
    </source>
</evidence>
<comment type="caution">
    <text evidence="1">The sequence shown here is derived from an EMBL/GenBank/DDBJ whole genome shotgun (WGS) entry which is preliminary data.</text>
</comment>
<dbReference type="AlphaFoldDB" id="A0A921RT91"/>
<dbReference type="Proteomes" id="UP000807115">
    <property type="component" value="Chromosome 2"/>
</dbReference>
<name>A0A921RT91_SORBI</name>
<reference evidence="1" key="2">
    <citation type="submission" date="2020-10" db="EMBL/GenBank/DDBJ databases">
        <authorList>
            <person name="Cooper E.A."/>
            <person name="Brenton Z.W."/>
            <person name="Flinn B.S."/>
            <person name="Jenkins J."/>
            <person name="Shu S."/>
            <person name="Flowers D."/>
            <person name="Luo F."/>
            <person name="Wang Y."/>
            <person name="Xia P."/>
            <person name="Barry K."/>
            <person name="Daum C."/>
            <person name="Lipzen A."/>
            <person name="Yoshinaga Y."/>
            <person name="Schmutz J."/>
            <person name="Saski C."/>
            <person name="Vermerris W."/>
            <person name="Kresovich S."/>
        </authorList>
    </citation>
    <scope>NUCLEOTIDE SEQUENCE</scope>
</reference>